<keyword evidence="3" id="KW-0378">Hydrolase</keyword>
<keyword evidence="2" id="KW-0645">Protease</keyword>
<name>A0A2V4NF12_9ACTN</name>
<evidence type="ECO:0000256" key="3">
    <source>
        <dbReference type="ARBA" id="ARBA00022801"/>
    </source>
</evidence>
<dbReference type="PROSITE" id="PS51935">
    <property type="entry name" value="NLPC_P60"/>
    <property type="match status" value="1"/>
</dbReference>
<protein>
    <recommendedName>
        <fullName evidence="5">NlpC/P60 domain-containing protein</fullName>
    </recommendedName>
</protein>
<dbReference type="InterPro" id="IPR038765">
    <property type="entry name" value="Papain-like_cys_pep_sf"/>
</dbReference>
<dbReference type="GO" id="GO:0008234">
    <property type="term" value="F:cysteine-type peptidase activity"/>
    <property type="evidence" value="ECO:0007669"/>
    <property type="project" value="UniProtKB-KW"/>
</dbReference>
<dbReference type="PANTHER" id="PTHR47053:SF1">
    <property type="entry name" value="MUREIN DD-ENDOPEPTIDASE MEPH-RELATED"/>
    <property type="match status" value="1"/>
</dbReference>
<dbReference type="AlphaFoldDB" id="A0A2V4NF12"/>
<keyword evidence="7" id="KW-1185">Reference proteome</keyword>
<organism evidence="6 7">
    <name type="scientific">Streptomyces tateyamensis</name>
    <dbReference type="NCBI Taxonomy" id="565073"/>
    <lineage>
        <taxon>Bacteria</taxon>
        <taxon>Bacillati</taxon>
        <taxon>Actinomycetota</taxon>
        <taxon>Actinomycetes</taxon>
        <taxon>Kitasatosporales</taxon>
        <taxon>Streptomycetaceae</taxon>
        <taxon>Streptomyces</taxon>
    </lineage>
</organism>
<feature type="domain" description="NlpC/P60" evidence="5">
    <location>
        <begin position="1"/>
        <end position="118"/>
    </location>
</feature>
<dbReference type="Gene3D" id="3.90.1720.10">
    <property type="entry name" value="endopeptidase domain like (from Nostoc punctiforme)"/>
    <property type="match status" value="1"/>
</dbReference>
<evidence type="ECO:0000256" key="4">
    <source>
        <dbReference type="ARBA" id="ARBA00022807"/>
    </source>
</evidence>
<gene>
    <name evidence="6" type="ORF">C7C46_12480</name>
</gene>
<reference evidence="6 7" key="1">
    <citation type="submission" date="2018-03" db="EMBL/GenBank/DDBJ databases">
        <title>Bioinformatic expansion and discovery of thiopeptide antibiotics.</title>
        <authorList>
            <person name="Schwalen C.J."/>
            <person name="Hudson G.A."/>
            <person name="Mitchell D.A."/>
        </authorList>
    </citation>
    <scope>NUCLEOTIDE SEQUENCE [LARGE SCALE GENOMIC DNA]</scope>
    <source>
        <strain evidence="6 7">ATCC 21389</strain>
    </source>
</reference>
<evidence type="ECO:0000256" key="1">
    <source>
        <dbReference type="ARBA" id="ARBA00007074"/>
    </source>
</evidence>
<dbReference type="PANTHER" id="PTHR47053">
    <property type="entry name" value="MUREIN DD-ENDOPEPTIDASE MEPH-RELATED"/>
    <property type="match status" value="1"/>
</dbReference>
<evidence type="ECO:0000259" key="5">
    <source>
        <dbReference type="PROSITE" id="PS51935"/>
    </source>
</evidence>
<dbReference type="Pfam" id="PF00877">
    <property type="entry name" value="NLPC_P60"/>
    <property type="match status" value="1"/>
</dbReference>
<dbReference type="InterPro" id="IPR051202">
    <property type="entry name" value="Peptidase_C40"/>
</dbReference>
<accession>A0A2V4NF12</accession>
<evidence type="ECO:0000313" key="6">
    <source>
        <dbReference type="EMBL" id="PYC80509.1"/>
    </source>
</evidence>
<proteinExistence type="inferred from homology"/>
<evidence type="ECO:0000256" key="2">
    <source>
        <dbReference type="ARBA" id="ARBA00022670"/>
    </source>
</evidence>
<dbReference type="SUPFAM" id="SSF54001">
    <property type="entry name" value="Cysteine proteinases"/>
    <property type="match status" value="1"/>
</dbReference>
<dbReference type="InterPro" id="IPR000064">
    <property type="entry name" value="NLP_P60_dom"/>
</dbReference>
<evidence type="ECO:0000313" key="7">
    <source>
        <dbReference type="Proteomes" id="UP000248039"/>
    </source>
</evidence>
<comment type="caution">
    <text evidence="6">The sequence shown here is derived from an EMBL/GenBank/DDBJ whole genome shotgun (WGS) entry which is preliminary data.</text>
</comment>
<dbReference type="Proteomes" id="UP000248039">
    <property type="component" value="Unassembled WGS sequence"/>
</dbReference>
<dbReference type="EMBL" id="PYBW01000039">
    <property type="protein sequence ID" value="PYC80509.1"/>
    <property type="molecule type" value="Genomic_DNA"/>
</dbReference>
<comment type="similarity">
    <text evidence="1">Belongs to the peptidase C40 family.</text>
</comment>
<dbReference type="OrthoDB" id="5177647at2"/>
<dbReference type="GO" id="GO:0006508">
    <property type="term" value="P:proteolysis"/>
    <property type="evidence" value="ECO:0007669"/>
    <property type="project" value="UniProtKB-KW"/>
</dbReference>
<sequence>MESAIQFATGQLGKPYVWGGDGPDGYDCSGLVQQAYRRAGIELPRVADDQYLATTPVSPGQLRRGDLIFWSSNGRVSGIHHVAIYLGDNRYIEAPHAGAKVRISVLSSGYFPTHLGRP</sequence>
<keyword evidence="4" id="KW-0788">Thiol protease</keyword>